<evidence type="ECO:0000313" key="4">
    <source>
        <dbReference type="Proteomes" id="UP000636579"/>
    </source>
</evidence>
<evidence type="ECO:0000256" key="1">
    <source>
        <dbReference type="ARBA" id="ARBA00023125"/>
    </source>
</evidence>
<gene>
    <name evidence="3" type="ORF">H4W26_001512</name>
</gene>
<organism evidence="3 4">
    <name type="scientific">Nesterenkonia halotolerans</name>
    <dbReference type="NCBI Taxonomy" id="225325"/>
    <lineage>
        <taxon>Bacteria</taxon>
        <taxon>Bacillati</taxon>
        <taxon>Actinomycetota</taxon>
        <taxon>Actinomycetes</taxon>
        <taxon>Micrococcales</taxon>
        <taxon>Micrococcaceae</taxon>
        <taxon>Nesterenkonia</taxon>
    </lineage>
</organism>
<proteinExistence type="predicted"/>
<protein>
    <submittedName>
        <fullName evidence="3">DNA-binding CsgD family transcriptional regulator</fullName>
    </submittedName>
</protein>
<dbReference type="Pfam" id="PF00196">
    <property type="entry name" value="GerE"/>
    <property type="match status" value="1"/>
</dbReference>
<sequence>MDRAALSDALLHQLYEVLASPLGSIGRGLSELLTPFVAHSALVLLTADVSGGRLQWWGDPTIHQGMSGLAVDRLRSTSGSAEGIRRAFLHIDDAQRPVLQLVARNGALLLLVDPGPVSRPRTVTDLWNIVSLHVQERADEAAPEYLRHARSTAGVRLLALNEIRDEYSATLEGVLGPLRAGRLSDASAREAALNRSVAGLDRLRAMSGQARTLAQETVSVSFARLKDELRSAARYWHGQLEFIGPSCGDHPVPDEVARGARAVVQRVILSRMECSEVSRMRVQWECDGTQLLIDLRDDGAGGAADAEALLEIARQRVDALRGQVSFTETSGWGAELSVSLPLDPPPVRPSTAAIAGLRPREMQVAKLLTAGSRNRTIAHELGISENTVKFHISRILRTLNANSRAEAIAALLSEQRA</sequence>
<accession>A0ABR9J6Y0</accession>
<dbReference type="RefSeq" id="WP_192591473.1">
    <property type="nucleotide sequence ID" value="NZ_JADBEE010000001.1"/>
</dbReference>
<name>A0ABR9J6Y0_9MICC</name>
<dbReference type="PRINTS" id="PR00038">
    <property type="entry name" value="HTHLUXR"/>
</dbReference>
<keyword evidence="1 3" id="KW-0238">DNA-binding</keyword>
<dbReference type="SUPFAM" id="SSF46894">
    <property type="entry name" value="C-terminal effector domain of the bipartite response regulators"/>
    <property type="match status" value="1"/>
</dbReference>
<feature type="domain" description="HTH luxR-type" evidence="2">
    <location>
        <begin position="350"/>
        <end position="415"/>
    </location>
</feature>
<evidence type="ECO:0000313" key="3">
    <source>
        <dbReference type="EMBL" id="MBE1514757.1"/>
    </source>
</evidence>
<dbReference type="Proteomes" id="UP000636579">
    <property type="component" value="Unassembled WGS sequence"/>
</dbReference>
<reference evidence="3 4" key="1">
    <citation type="submission" date="2020-10" db="EMBL/GenBank/DDBJ databases">
        <title>Sequencing the genomes of 1000 actinobacteria strains.</title>
        <authorList>
            <person name="Klenk H.-P."/>
        </authorList>
    </citation>
    <scope>NUCLEOTIDE SEQUENCE [LARGE SCALE GENOMIC DNA]</scope>
    <source>
        <strain evidence="3 4">DSM 15474</strain>
    </source>
</reference>
<dbReference type="CDD" id="cd06170">
    <property type="entry name" value="LuxR_C_like"/>
    <property type="match status" value="1"/>
</dbReference>
<keyword evidence="4" id="KW-1185">Reference proteome</keyword>
<dbReference type="GO" id="GO:0003677">
    <property type="term" value="F:DNA binding"/>
    <property type="evidence" value="ECO:0007669"/>
    <property type="project" value="UniProtKB-KW"/>
</dbReference>
<comment type="caution">
    <text evidence="3">The sequence shown here is derived from an EMBL/GenBank/DDBJ whole genome shotgun (WGS) entry which is preliminary data.</text>
</comment>
<dbReference type="PROSITE" id="PS50043">
    <property type="entry name" value="HTH_LUXR_2"/>
    <property type="match status" value="1"/>
</dbReference>
<dbReference type="PANTHER" id="PTHR43214:SF43">
    <property type="entry name" value="TWO-COMPONENT RESPONSE REGULATOR"/>
    <property type="match status" value="1"/>
</dbReference>
<dbReference type="PANTHER" id="PTHR43214">
    <property type="entry name" value="TWO-COMPONENT RESPONSE REGULATOR"/>
    <property type="match status" value="1"/>
</dbReference>
<dbReference type="InterPro" id="IPR039420">
    <property type="entry name" value="WalR-like"/>
</dbReference>
<dbReference type="SMART" id="SM00421">
    <property type="entry name" value="HTH_LUXR"/>
    <property type="match status" value="1"/>
</dbReference>
<evidence type="ECO:0000259" key="2">
    <source>
        <dbReference type="PROSITE" id="PS50043"/>
    </source>
</evidence>
<dbReference type="Gene3D" id="1.10.10.10">
    <property type="entry name" value="Winged helix-like DNA-binding domain superfamily/Winged helix DNA-binding domain"/>
    <property type="match status" value="1"/>
</dbReference>
<dbReference type="InterPro" id="IPR036890">
    <property type="entry name" value="HATPase_C_sf"/>
</dbReference>
<dbReference type="InterPro" id="IPR016032">
    <property type="entry name" value="Sig_transdc_resp-reg_C-effctor"/>
</dbReference>
<dbReference type="Gene3D" id="3.30.565.10">
    <property type="entry name" value="Histidine kinase-like ATPase, C-terminal domain"/>
    <property type="match status" value="1"/>
</dbReference>
<dbReference type="SUPFAM" id="SSF55874">
    <property type="entry name" value="ATPase domain of HSP90 chaperone/DNA topoisomerase II/histidine kinase"/>
    <property type="match status" value="1"/>
</dbReference>
<dbReference type="EMBL" id="JADBEE010000001">
    <property type="protein sequence ID" value="MBE1514757.1"/>
    <property type="molecule type" value="Genomic_DNA"/>
</dbReference>
<dbReference type="InterPro" id="IPR000792">
    <property type="entry name" value="Tscrpt_reg_LuxR_C"/>
</dbReference>
<dbReference type="InterPro" id="IPR036388">
    <property type="entry name" value="WH-like_DNA-bd_sf"/>
</dbReference>